<dbReference type="InterPro" id="IPR000073">
    <property type="entry name" value="AB_hydrolase_1"/>
</dbReference>
<dbReference type="InterPro" id="IPR029058">
    <property type="entry name" value="AB_hydrolase_fold"/>
</dbReference>
<dbReference type="InterPro" id="IPR052897">
    <property type="entry name" value="Sec-Metab_Biosynth_Hydrolase"/>
</dbReference>
<dbReference type="SUPFAM" id="SSF53474">
    <property type="entry name" value="alpha/beta-Hydrolases"/>
    <property type="match status" value="1"/>
</dbReference>
<dbReference type="VEuPathDB" id="FungiDB:An12g09780"/>
<dbReference type="OMA" id="WHQPSSY"/>
<organism evidence="2 3">
    <name type="scientific">Aspergillus niger</name>
    <dbReference type="NCBI Taxonomy" id="5061"/>
    <lineage>
        <taxon>Eukaryota</taxon>
        <taxon>Fungi</taxon>
        <taxon>Dikarya</taxon>
        <taxon>Ascomycota</taxon>
        <taxon>Pezizomycotina</taxon>
        <taxon>Eurotiomycetes</taxon>
        <taxon>Eurotiomycetidae</taxon>
        <taxon>Eurotiales</taxon>
        <taxon>Aspergillaceae</taxon>
        <taxon>Aspergillus</taxon>
        <taxon>Aspergillus subgen. Circumdati</taxon>
    </lineage>
</organism>
<dbReference type="VEuPathDB" id="FungiDB:ATCC64974_34110"/>
<dbReference type="AlphaFoldDB" id="A0A117DWU5"/>
<feature type="domain" description="AB hydrolase-1" evidence="1">
    <location>
        <begin position="15"/>
        <end position="262"/>
    </location>
</feature>
<dbReference type="Gene3D" id="3.40.50.1820">
    <property type="entry name" value="alpha/beta hydrolase"/>
    <property type="match status" value="1"/>
</dbReference>
<reference evidence="3" key="1">
    <citation type="journal article" date="2016" name="Genome Announc.">
        <title>Draft genome sequence of Aspergillus niger strain An76.</title>
        <authorList>
            <person name="Gong W."/>
            <person name="Cheng Z."/>
            <person name="Zhang H."/>
            <person name="Liu L."/>
            <person name="Gao P."/>
            <person name="Wang L."/>
        </authorList>
    </citation>
    <scope>NUCLEOTIDE SEQUENCE [LARGE SCALE GENOMIC DNA]</scope>
    <source>
        <strain evidence="3">An76</strain>
    </source>
</reference>
<evidence type="ECO:0000313" key="3">
    <source>
        <dbReference type="Proteomes" id="UP000068243"/>
    </source>
</evidence>
<proteinExistence type="predicted"/>
<evidence type="ECO:0000259" key="1">
    <source>
        <dbReference type="Pfam" id="PF12697"/>
    </source>
</evidence>
<dbReference type="PANTHER" id="PTHR37017:SF10">
    <property type="entry name" value="AB HYDROLASE-1 DOMAIN-CONTAINING PROTEIN"/>
    <property type="match status" value="1"/>
</dbReference>
<comment type="caution">
    <text evidence="2">The sequence shown here is derived from an EMBL/GenBank/DDBJ whole genome shotgun (WGS) entry which is preliminary data.</text>
</comment>
<dbReference type="PANTHER" id="PTHR37017">
    <property type="entry name" value="AB HYDROLASE-1 DOMAIN-CONTAINING PROTEIN-RELATED"/>
    <property type="match status" value="1"/>
</dbReference>
<sequence>MTTTSPLLSTRNPAIVLVSGAWHQPSSYTSFTTALRGLGHEVHVPCLPSINGSRPPNAGLEEDSVFIRTCVENLVSAGREVLVLLHSYGGQVGTNALSNGLGVTTRRAQGLTGGIVQLVYIAAFALTEGVSMVEVVISHGHGHLMDVAFDFAEDRTCISRDPKSLLVGPSEKSDEETDAYIASLQRWNGKGFDGKLQHVAWRPEEGGIPQIGYIYSTQDMTVPYDYQKEFVQTMREAGCQVRTWELETGHCALFTKCEEVVEIVHGLATGK</sequence>
<dbReference type="Proteomes" id="UP000068243">
    <property type="component" value="Unassembled WGS sequence"/>
</dbReference>
<accession>A0A117DWU5</accession>
<dbReference type="VEuPathDB" id="FungiDB:ASPNIDRAFT2_1163558"/>
<evidence type="ECO:0000313" key="2">
    <source>
        <dbReference type="EMBL" id="GAQ36965.1"/>
    </source>
</evidence>
<protein>
    <recommendedName>
        <fullName evidence="1">AB hydrolase-1 domain-containing protein</fullName>
    </recommendedName>
</protein>
<name>A0A117DWU5_ASPNG</name>
<dbReference type="Pfam" id="PF12697">
    <property type="entry name" value="Abhydrolase_6"/>
    <property type="match status" value="1"/>
</dbReference>
<gene>
    <name evidence="2" type="ORF">ABL_01952</name>
</gene>
<dbReference type="OrthoDB" id="408373at2759"/>
<dbReference type="VEuPathDB" id="FungiDB:M747DRAFT_294671"/>
<dbReference type="EMBL" id="BCMY01000002">
    <property type="protein sequence ID" value="GAQ36965.1"/>
    <property type="molecule type" value="Genomic_DNA"/>
</dbReference>